<sequence length="603" mass="69788">MTAAYVHQRDGVVKLTMSASRPKTGQRPIGTAAGRQPGTATRLTTAMNPTTARPGTRGGAAAAGVALNAQVTVVDRPMTQQGLGGMKTAAKGMRQVHDRTYYLGLVRSKVNELNSEITRLNKEIENISEENSSYLTYEKRAEILASEIKDLQGELGDYNTLVDKLTTDEDIQDVEFDLNDLRTANEREAKKIEDLFEVKKKKEETIKQLEHELDQEKRMADNLVNDMNPEMRQKYFRLKDMNEHMLKQLESGQQELDVLNSKTEGLQEELSMSQVKQEAVRLYEQLNELEMKRDSLIEEAKSTTSPAEEREKLLKQVKEDNQEIASMERQTNEFREKTDSLREEIHQLDMDIEENQGERNQKYKELKKREETMEEFLTTFETVKSQEHQKIGELEQNVVSLLEHISRNMGRFQALPSQNELAEMKEDLAFKEGEMKKSEYTSMGLAHENEKLREDLEKVEQLEDKIQTELAMLREKIANMEAELVTFRDLDSLQRKSDDKKQKLQADRVILQKRKETFKRNLKQLNATYEKLKSDLNDNETYTQLGNLERKWQHHEQNNFVMKDFINAKTMECNYRPISKRVFVGVGEYNAQLQSQMANNPGV</sequence>
<name>A0A9D4FQI4_DREPO</name>
<feature type="coiled-coil region" evidence="1">
    <location>
        <begin position="192"/>
        <end position="344"/>
    </location>
</feature>
<dbReference type="PANTHER" id="PTHR31432">
    <property type="entry name" value="INTRAFLAGELLAR TRANSPORT PROTEIN 74 HOMOLOG"/>
    <property type="match status" value="1"/>
</dbReference>
<dbReference type="Gene3D" id="6.10.140.920">
    <property type="match status" value="1"/>
</dbReference>
<evidence type="ECO:0000256" key="1">
    <source>
        <dbReference type="SAM" id="Coils"/>
    </source>
</evidence>
<dbReference type="InterPro" id="IPR029602">
    <property type="entry name" value="IFT74"/>
</dbReference>
<dbReference type="PANTHER" id="PTHR31432:SF0">
    <property type="entry name" value="INTRAFLAGELLAR TRANSPORT PROTEIN 74 HOMOLOG"/>
    <property type="match status" value="1"/>
</dbReference>
<feature type="coiled-coil region" evidence="1">
    <location>
        <begin position="103"/>
        <end position="154"/>
    </location>
</feature>
<reference evidence="2" key="1">
    <citation type="journal article" date="2019" name="bioRxiv">
        <title>The Genome of the Zebra Mussel, Dreissena polymorpha: A Resource for Invasive Species Research.</title>
        <authorList>
            <person name="McCartney M.A."/>
            <person name="Auch B."/>
            <person name="Kono T."/>
            <person name="Mallez S."/>
            <person name="Zhang Y."/>
            <person name="Obille A."/>
            <person name="Becker A."/>
            <person name="Abrahante J.E."/>
            <person name="Garbe J."/>
            <person name="Badalamenti J.P."/>
            <person name="Herman A."/>
            <person name="Mangelson H."/>
            <person name="Liachko I."/>
            <person name="Sullivan S."/>
            <person name="Sone E.D."/>
            <person name="Koren S."/>
            <person name="Silverstein K.A.T."/>
            <person name="Beckman K.B."/>
            <person name="Gohl D.M."/>
        </authorList>
    </citation>
    <scope>NUCLEOTIDE SEQUENCE</scope>
    <source>
        <strain evidence="2">Duluth1</strain>
        <tissue evidence="2">Whole animal</tissue>
    </source>
</reference>
<proteinExistence type="predicted"/>
<reference evidence="2" key="2">
    <citation type="submission" date="2020-11" db="EMBL/GenBank/DDBJ databases">
        <authorList>
            <person name="McCartney M.A."/>
            <person name="Auch B."/>
            <person name="Kono T."/>
            <person name="Mallez S."/>
            <person name="Becker A."/>
            <person name="Gohl D.M."/>
            <person name="Silverstein K.A.T."/>
            <person name="Koren S."/>
            <person name="Bechman K.B."/>
            <person name="Herman A."/>
            <person name="Abrahante J.E."/>
            <person name="Garbe J."/>
        </authorList>
    </citation>
    <scope>NUCLEOTIDE SEQUENCE</scope>
    <source>
        <strain evidence="2">Duluth1</strain>
        <tissue evidence="2">Whole animal</tissue>
    </source>
</reference>
<evidence type="ECO:0000313" key="2">
    <source>
        <dbReference type="EMBL" id="KAH3801418.1"/>
    </source>
</evidence>
<dbReference type="GO" id="GO:0030992">
    <property type="term" value="C:intraciliary transport particle B"/>
    <property type="evidence" value="ECO:0007669"/>
    <property type="project" value="InterPro"/>
</dbReference>
<comment type="caution">
    <text evidence="2">The sequence shown here is derived from an EMBL/GenBank/DDBJ whole genome shotgun (WGS) entry which is preliminary data.</text>
</comment>
<gene>
    <name evidence="2" type="ORF">DPMN_155068</name>
</gene>
<dbReference type="GO" id="GO:0005929">
    <property type="term" value="C:cilium"/>
    <property type="evidence" value="ECO:0007669"/>
    <property type="project" value="TreeGrafter"/>
</dbReference>
<dbReference type="Gene3D" id="1.10.287.1490">
    <property type="match status" value="1"/>
</dbReference>
<organism evidence="2 3">
    <name type="scientific">Dreissena polymorpha</name>
    <name type="common">Zebra mussel</name>
    <name type="synonym">Mytilus polymorpha</name>
    <dbReference type="NCBI Taxonomy" id="45954"/>
    <lineage>
        <taxon>Eukaryota</taxon>
        <taxon>Metazoa</taxon>
        <taxon>Spiralia</taxon>
        <taxon>Lophotrochozoa</taxon>
        <taxon>Mollusca</taxon>
        <taxon>Bivalvia</taxon>
        <taxon>Autobranchia</taxon>
        <taxon>Heteroconchia</taxon>
        <taxon>Euheterodonta</taxon>
        <taxon>Imparidentia</taxon>
        <taxon>Neoheterodontei</taxon>
        <taxon>Myida</taxon>
        <taxon>Dreissenoidea</taxon>
        <taxon>Dreissenidae</taxon>
        <taxon>Dreissena</taxon>
    </lineage>
</organism>
<accession>A0A9D4FQI4</accession>
<dbReference type="AlphaFoldDB" id="A0A9D4FQI4"/>
<dbReference type="Proteomes" id="UP000828390">
    <property type="component" value="Unassembled WGS sequence"/>
</dbReference>
<protein>
    <submittedName>
        <fullName evidence="2">Uncharacterized protein</fullName>
    </submittedName>
</protein>
<dbReference type="GO" id="GO:0035735">
    <property type="term" value="P:intraciliary transport involved in cilium assembly"/>
    <property type="evidence" value="ECO:0007669"/>
    <property type="project" value="TreeGrafter"/>
</dbReference>
<evidence type="ECO:0000313" key="3">
    <source>
        <dbReference type="Proteomes" id="UP000828390"/>
    </source>
</evidence>
<keyword evidence="3" id="KW-1185">Reference proteome</keyword>
<keyword evidence="1" id="KW-0175">Coiled coil</keyword>
<dbReference type="EMBL" id="JAIWYP010000007">
    <property type="protein sequence ID" value="KAH3801418.1"/>
    <property type="molecule type" value="Genomic_DNA"/>
</dbReference>
<feature type="coiled-coil region" evidence="1">
    <location>
        <begin position="442"/>
        <end position="542"/>
    </location>
</feature>
<dbReference type="GO" id="GO:0048487">
    <property type="term" value="F:beta-tubulin binding"/>
    <property type="evidence" value="ECO:0007669"/>
    <property type="project" value="InterPro"/>
</dbReference>